<organism evidence="1">
    <name type="scientific">Zea mays</name>
    <name type="common">Maize</name>
    <dbReference type="NCBI Taxonomy" id="4577"/>
    <lineage>
        <taxon>Eukaryota</taxon>
        <taxon>Viridiplantae</taxon>
        <taxon>Streptophyta</taxon>
        <taxon>Embryophyta</taxon>
        <taxon>Tracheophyta</taxon>
        <taxon>Spermatophyta</taxon>
        <taxon>Magnoliopsida</taxon>
        <taxon>Liliopsida</taxon>
        <taxon>Poales</taxon>
        <taxon>Poaceae</taxon>
        <taxon>PACMAD clade</taxon>
        <taxon>Panicoideae</taxon>
        <taxon>Andropogonodae</taxon>
        <taxon>Andropogoneae</taxon>
        <taxon>Tripsacinae</taxon>
        <taxon>Zea</taxon>
    </lineage>
</organism>
<proteinExistence type="predicted"/>
<dbReference type="AlphaFoldDB" id="A0A1D6NS73"/>
<sequence length="151" mass="17389">MICLIGYLFVPVHFIFLQKGSMVEFLVNSNVHECFMIFFEDLLQCLLLCREIKEKICVAGGDPTIVESPTEPKWSSKGELFFITDRRSGFWNIYKWDEHSRAVTPLHSLDAEFSKPMWIFGVSSYGFLGIDDTSHKIVCSYRQNGKSCWSA</sequence>
<accession>A0A1D6NS73</accession>
<keyword evidence="1" id="KW-0378">Hydrolase</keyword>
<gene>
    <name evidence="1" type="ORF">ZEAMMB73_Zm00001d044907</name>
</gene>
<reference evidence="1" key="1">
    <citation type="submission" date="2015-12" db="EMBL/GenBank/DDBJ databases">
        <title>Update maize B73 reference genome by single molecule sequencing technologies.</title>
        <authorList>
            <consortium name="Maize Genome Sequencing Project"/>
            <person name="Ware D."/>
        </authorList>
    </citation>
    <scope>NUCLEOTIDE SEQUENCE</scope>
    <source>
        <tissue evidence="1">Seedling</tissue>
    </source>
</reference>
<dbReference type="InterPro" id="IPR050585">
    <property type="entry name" value="Xaa-Pro_dipeptidyl-ppase/CocE"/>
</dbReference>
<dbReference type="SUPFAM" id="SSF82171">
    <property type="entry name" value="DPP6 N-terminal domain-like"/>
    <property type="match status" value="1"/>
</dbReference>
<dbReference type="PANTHER" id="PTHR43056">
    <property type="entry name" value="PEPTIDASE S9 PROLYL OLIGOPEPTIDASE"/>
    <property type="match status" value="1"/>
</dbReference>
<evidence type="ECO:0000313" key="1">
    <source>
        <dbReference type="EMBL" id="AQL01110.1"/>
    </source>
</evidence>
<protein>
    <submittedName>
        <fullName evidence="1">Alpha/beta-Hydrolases superfamily protein</fullName>
    </submittedName>
</protein>
<dbReference type="EMBL" id="CM000785">
    <property type="protein sequence ID" value="AQL01110.1"/>
    <property type="molecule type" value="Genomic_DNA"/>
</dbReference>
<name>A0A1D6NS73_MAIZE</name>
<dbReference type="PANTHER" id="PTHR43056:SF11">
    <property type="entry name" value="OS06G0215400 PROTEIN"/>
    <property type="match status" value="1"/>
</dbReference>
<dbReference type="GO" id="GO:0016787">
    <property type="term" value="F:hydrolase activity"/>
    <property type="evidence" value="ECO:0007669"/>
    <property type="project" value="UniProtKB-KW"/>
</dbReference>